<keyword evidence="2" id="KW-1185">Reference proteome</keyword>
<evidence type="ECO:0000313" key="1">
    <source>
        <dbReference type="EMBL" id="GAA4355579.1"/>
    </source>
</evidence>
<comment type="caution">
    <text evidence="1">The sequence shown here is derived from an EMBL/GenBank/DDBJ whole genome shotgun (WGS) entry which is preliminary data.</text>
</comment>
<organism evidence="1 2">
    <name type="scientific">Hymenobacter saemangeumensis</name>
    <dbReference type="NCBI Taxonomy" id="1084522"/>
    <lineage>
        <taxon>Bacteria</taxon>
        <taxon>Pseudomonadati</taxon>
        <taxon>Bacteroidota</taxon>
        <taxon>Cytophagia</taxon>
        <taxon>Cytophagales</taxon>
        <taxon>Hymenobacteraceae</taxon>
        <taxon>Hymenobacter</taxon>
    </lineage>
</organism>
<protein>
    <submittedName>
        <fullName evidence="1">Uncharacterized protein</fullName>
    </submittedName>
</protein>
<name>A0ABP8IBP4_9BACT</name>
<dbReference type="Proteomes" id="UP001501153">
    <property type="component" value="Unassembled WGS sequence"/>
</dbReference>
<dbReference type="EMBL" id="BAABGZ010000018">
    <property type="protein sequence ID" value="GAA4355579.1"/>
    <property type="molecule type" value="Genomic_DNA"/>
</dbReference>
<dbReference type="RefSeq" id="WP_345235750.1">
    <property type="nucleotide sequence ID" value="NZ_BAABGZ010000018.1"/>
</dbReference>
<proteinExistence type="predicted"/>
<gene>
    <name evidence="1" type="ORF">GCM10023185_18530</name>
</gene>
<accession>A0ABP8IBP4</accession>
<reference evidence="2" key="1">
    <citation type="journal article" date="2019" name="Int. J. Syst. Evol. Microbiol.">
        <title>The Global Catalogue of Microorganisms (GCM) 10K type strain sequencing project: providing services to taxonomists for standard genome sequencing and annotation.</title>
        <authorList>
            <consortium name="The Broad Institute Genomics Platform"/>
            <consortium name="The Broad Institute Genome Sequencing Center for Infectious Disease"/>
            <person name="Wu L."/>
            <person name="Ma J."/>
        </authorList>
    </citation>
    <scope>NUCLEOTIDE SEQUENCE [LARGE SCALE GENOMIC DNA]</scope>
    <source>
        <strain evidence="2">JCM 17923</strain>
    </source>
</reference>
<evidence type="ECO:0000313" key="2">
    <source>
        <dbReference type="Proteomes" id="UP001501153"/>
    </source>
</evidence>
<sequence length="265" mass="30434">MQTSFRTFLVLSVLIVIFSGFITRQLLSVESRKFVAAQLASRELKPTEKKNQYLKYDYAPLWLHTPHEAVVGFIGADYQRLQMKFLTAVKDPAQPDTYRVSGKSKVANSICAFTGTIIVRHVRERRSLPLPVDARVSPAREAGLLLAEYQLSEITTQPKTGVFSGILLTRWFLDKTGRLHYDDLEKYADGYSNNQFVGTWTPHIGTKVLRCNWGDYRIPNAGDFDMGAGEFSPNEKYRAKGWHTYTQAWMQQDKAAQQRESQRWW</sequence>